<evidence type="ECO:0000313" key="2">
    <source>
        <dbReference type="EMBL" id="CAD9958595.1"/>
    </source>
</evidence>
<accession>A0A7S2Y819</accession>
<sequence>MLLNLFQSNHKNANKSKTEDRRTPQSSLKEEESEDVTLPLEDSTSLSSNPSSSHSRTSSAQQEDDNDNASLELELESKAAADRPPVTLVTTTPSTPPTRHVHFAAEPLVHAVDSFLNWEEHDSDDTPTHDQLWYTSDELDQIKHDLVHVEARALVSEASAWWSVLAVFHQEATQGAVSARMGASTRQNLTEPRKQLAQLYADNHDNNDFTILGLERYLLNWLFQEDTGPNRTRATQLVQRAGLSEATQKMAAFQLQQASRPWTWWAREVAKAQATALVEDELW</sequence>
<dbReference type="EMBL" id="HBHT01013178">
    <property type="protein sequence ID" value="CAD9958595.1"/>
    <property type="molecule type" value="Transcribed_RNA"/>
</dbReference>
<dbReference type="AlphaFoldDB" id="A0A7S2Y819"/>
<feature type="compositionally biased region" description="Low complexity" evidence="1">
    <location>
        <begin position="43"/>
        <end position="59"/>
    </location>
</feature>
<name>A0A7S2Y819_9STRA</name>
<feature type="compositionally biased region" description="Low complexity" evidence="1">
    <location>
        <begin position="84"/>
        <end position="93"/>
    </location>
</feature>
<proteinExistence type="predicted"/>
<evidence type="ECO:0000256" key="1">
    <source>
        <dbReference type="SAM" id="MobiDB-lite"/>
    </source>
</evidence>
<reference evidence="2" key="1">
    <citation type="submission" date="2021-01" db="EMBL/GenBank/DDBJ databases">
        <authorList>
            <person name="Corre E."/>
            <person name="Pelletier E."/>
            <person name="Niang G."/>
            <person name="Scheremetjew M."/>
            <person name="Finn R."/>
            <person name="Kale V."/>
            <person name="Holt S."/>
            <person name="Cochrane G."/>
            <person name="Meng A."/>
            <person name="Brown T."/>
            <person name="Cohen L."/>
        </authorList>
    </citation>
    <scope>NUCLEOTIDE SEQUENCE</scope>
    <source>
        <strain evidence="2">CCMP125</strain>
    </source>
</reference>
<organism evidence="2">
    <name type="scientific">Entomoneis paludosa</name>
    <dbReference type="NCBI Taxonomy" id="265537"/>
    <lineage>
        <taxon>Eukaryota</taxon>
        <taxon>Sar</taxon>
        <taxon>Stramenopiles</taxon>
        <taxon>Ochrophyta</taxon>
        <taxon>Bacillariophyta</taxon>
        <taxon>Bacillariophyceae</taxon>
        <taxon>Bacillariophycidae</taxon>
        <taxon>Entomoneidaceae</taxon>
        <taxon>Entomoneis</taxon>
    </lineage>
</organism>
<gene>
    <name evidence="2" type="ORF">APAL1065_LOCUS8810</name>
</gene>
<protein>
    <submittedName>
        <fullName evidence="2">Uncharacterized protein</fullName>
    </submittedName>
</protein>
<feature type="region of interest" description="Disordered" evidence="1">
    <location>
        <begin position="1"/>
        <end position="99"/>
    </location>
</feature>
<feature type="compositionally biased region" description="Polar residues" evidence="1">
    <location>
        <begin position="1"/>
        <end position="11"/>
    </location>
</feature>